<dbReference type="AlphaFoldDB" id="A0A1H3HPP7"/>
<evidence type="ECO:0000256" key="2">
    <source>
        <dbReference type="ARBA" id="ARBA00023002"/>
    </source>
</evidence>
<evidence type="ECO:0000313" key="4">
    <source>
        <dbReference type="EMBL" id="SDY16649.1"/>
    </source>
</evidence>
<evidence type="ECO:0000259" key="3">
    <source>
        <dbReference type="SMART" id="SM00822"/>
    </source>
</evidence>
<keyword evidence="5" id="KW-1185">Reference proteome</keyword>
<dbReference type="InterPro" id="IPR036291">
    <property type="entry name" value="NAD(P)-bd_dom_sf"/>
</dbReference>
<protein>
    <submittedName>
        <fullName evidence="4">3-oxoacyl-[acyl-carrier protein] reductase</fullName>
    </submittedName>
</protein>
<accession>A0A1H3HPP7</accession>
<evidence type="ECO:0000313" key="5">
    <source>
        <dbReference type="Proteomes" id="UP000199529"/>
    </source>
</evidence>
<dbReference type="CDD" id="cd05233">
    <property type="entry name" value="SDR_c"/>
    <property type="match status" value="1"/>
</dbReference>
<dbReference type="PRINTS" id="PR00081">
    <property type="entry name" value="GDHRDH"/>
</dbReference>
<sequence length="246" mass="25270">MPASAGNASAEASPATPALVLTGGSSGIGAGLAGDLAGEWAVTVVDRDLPREAVPGVSYLRGDITRDDAATTVRESLAERGRTQVEGIVHCAGIGAFGPFMEMPRAEWERLLMVNLHGTLNFIQGMADLVADGGRIVLFSSGTVFKAPANAAAYAASKAGVIGFARSLAAELGAREITVNVVAPGLVMTPLSTSLAAGEENNVSSRAIKRRATIEDFIGPVRFFLSPGSSFVTGQTLVVDGGSIRR</sequence>
<dbReference type="PRINTS" id="PR00080">
    <property type="entry name" value="SDRFAMILY"/>
</dbReference>
<comment type="similarity">
    <text evidence="1">Belongs to the short-chain dehydrogenases/reductases (SDR) family.</text>
</comment>
<dbReference type="EMBL" id="FNOK01000021">
    <property type="protein sequence ID" value="SDY16649.1"/>
    <property type="molecule type" value="Genomic_DNA"/>
</dbReference>
<organism evidence="4 5">
    <name type="scientific">Saccharopolyspora shandongensis</name>
    <dbReference type="NCBI Taxonomy" id="418495"/>
    <lineage>
        <taxon>Bacteria</taxon>
        <taxon>Bacillati</taxon>
        <taxon>Actinomycetota</taxon>
        <taxon>Actinomycetes</taxon>
        <taxon>Pseudonocardiales</taxon>
        <taxon>Pseudonocardiaceae</taxon>
        <taxon>Saccharopolyspora</taxon>
    </lineage>
</organism>
<dbReference type="GO" id="GO:0048038">
    <property type="term" value="F:quinone binding"/>
    <property type="evidence" value="ECO:0007669"/>
    <property type="project" value="TreeGrafter"/>
</dbReference>
<dbReference type="SMART" id="SM00822">
    <property type="entry name" value="PKS_KR"/>
    <property type="match status" value="1"/>
</dbReference>
<dbReference type="OrthoDB" id="9803333at2"/>
<dbReference type="InterPro" id="IPR057326">
    <property type="entry name" value="KR_dom"/>
</dbReference>
<dbReference type="InterPro" id="IPR002347">
    <property type="entry name" value="SDR_fam"/>
</dbReference>
<name>A0A1H3HPP7_9PSEU</name>
<dbReference type="PROSITE" id="PS00061">
    <property type="entry name" value="ADH_SHORT"/>
    <property type="match status" value="1"/>
</dbReference>
<dbReference type="STRING" id="418495.SAMN05216215_10219"/>
<dbReference type="SUPFAM" id="SSF51735">
    <property type="entry name" value="NAD(P)-binding Rossmann-fold domains"/>
    <property type="match status" value="1"/>
</dbReference>
<dbReference type="Pfam" id="PF13561">
    <property type="entry name" value="adh_short_C2"/>
    <property type="match status" value="1"/>
</dbReference>
<dbReference type="GO" id="GO:0016616">
    <property type="term" value="F:oxidoreductase activity, acting on the CH-OH group of donors, NAD or NADP as acceptor"/>
    <property type="evidence" value="ECO:0007669"/>
    <property type="project" value="TreeGrafter"/>
</dbReference>
<dbReference type="GO" id="GO:0006633">
    <property type="term" value="P:fatty acid biosynthetic process"/>
    <property type="evidence" value="ECO:0007669"/>
    <property type="project" value="TreeGrafter"/>
</dbReference>
<dbReference type="Proteomes" id="UP000199529">
    <property type="component" value="Unassembled WGS sequence"/>
</dbReference>
<dbReference type="Gene3D" id="3.40.50.720">
    <property type="entry name" value="NAD(P)-binding Rossmann-like Domain"/>
    <property type="match status" value="1"/>
</dbReference>
<keyword evidence="2" id="KW-0560">Oxidoreductase</keyword>
<dbReference type="InterPro" id="IPR020904">
    <property type="entry name" value="Sc_DH/Rdtase_CS"/>
</dbReference>
<evidence type="ECO:0000256" key="1">
    <source>
        <dbReference type="ARBA" id="ARBA00006484"/>
    </source>
</evidence>
<gene>
    <name evidence="4" type="ORF">SAMN05216215_10219</name>
</gene>
<dbReference type="RefSeq" id="WP_093268209.1">
    <property type="nucleotide sequence ID" value="NZ_FNOK01000021.1"/>
</dbReference>
<feature type="domain" description="Ketoreductase" evidence="3">
    <location>
        <begin position="18"/>
        <end position="190"/>
    </location>
</feature>
<proteinExistence type="inferred from homology"/>
<reference evidence="5" key="1">
    <citation type="submission" date="2016-10" db="EMBL/GenBank/DDBJ databases">
        <authorList>
            <person name="Varghese N."/>
            <person name="Submissions S."/>
        </authorList>
    </citation>
    <scope>NUCLEOTIDE SEQUENCE [LARGE SCALE GENOMIC DNA]</scope>
    <source>
        <strain evidence="5">CGMCC 4.3530</strain>
    </source>
</reference>
<dbReference type="PANTHER" id="PTHR42760">
    <property type="entry name" value="SHORT-CHAIN DEHYDROGENASES/REDUCTASES FAMILY MEMBER"/>
    <property type="match status" value="1"/>
</dbReference>
<dbReference type="PANTHER" id="PTHR42760:SF133">
    <property type="entry name" value="3-OXOACYL-[ACYL-CARRIER-PROTEIN] REDUCTASE"/>
    <property type="match status" value="1"/>
</dbReference>